<dbReference type="PROSITE" id="PS50011">
    <property type="entry name" value="PROTEIN_KINASE_DOM"/>
    <property type="match status" value="1"/>
</dbReference>
<keyword evidence="7" id="KW-0732">Signal</keyword>
<evidence type="ECO:0000256" key="19">
    <source>
        <dbReference type="PROSITE-ProRule" id="PRU10141"/>
    </source>
</evidence>
<dbReference type="Gene3D" id="1.10.510.10">
    <property type="entry name" value="Transferase(Phosphotransferase) domain 1"/>
    <property type="match status" value="1"/>
</dbReference>
<accession>A0AA89AET6</accession>
<feature type="domain" description="Protein kinase" evidence="22">
    <location>
        <begin position="394"/>
        <end position="671"/>
    </location>
</feature>
<keyword evidence="4" id="KW-0245">EGF-like domain</keyword>
<dbReference type="EC" id="2.7.11.1" evidence="2"/>
<keyword evidence="14" id="KW-1015">Disulfide bond</keyword>
<evidence type="ECO:0000256" key="11">
    <source>
        <dbReference type="ARBA" id="ARBA00022840"/>
    </source>
</evidence>
<dbReference type="PROSITE" id="PS00108">
    <property type="entry name" value="PROTEIN_KINASE_ST"/>
    <property type="match status" value="1"/>
</dbReference>
<comment type="catalytic activity">
    <reaction evidence="17">
        <text>L-threonyl-[protein] + ATP = O-phospho-L-threonyl-[protein] + ADP + H(+)</text>
        <dbReference type="Rhea" id="RHEA:46608"/>
        <dbReference type="Rhea" id="RHEA-COMP:11060"/>
        <dbReference type="Rhea" id="RHEA-COMP:11605"/>
        <dbReference type="ChEBI" id="CHEBI:15378"/>
        <dbReference type="ChEBI" id="CHEBI:30013"/>
        <dbReference type="ChEBI" id="CHEBI:30616"/>
        <dbReference type="ChEBI" id="CHEBI:61977"/>
        <dbReference type="ChEBI" id="CHEBI:456216"/>
        <dbReference type="EC" id="2.7.11.1"/>
    </reaction>
</comment>
<evidence type="ECO:0000256" key="6">
    <source>
        <dbReference type="ARBA" id="ARBA00022692"/>
    </source>
</evidence>
<evidence type="ECO:0000256" key="13">
    <source>
        <dbReference type="ARBA" id="ARBA00023136"/>
    </source>
</evidence>
<evidence type="ECO:0000256" key="15">
    <source>
        <dbReference type="ARBA" id="ARBA00023170"/>
    </source>
</evidence>
<keyword evidence="15" id="KW-0675">Receptor</keyword>
<dbReference type="GO" id="GO:0030246">
    <property type="term" value="F:carbohydrate binding"/>
    <property type="evidence" value="ECO:0007669"/>
    <property type="project" value="UniProtKB-KW"/>
</dbReference>
<protein>
    <recommendedName>
        <fullName evidence="2">non-specific serine/threonine protein kinase</fullName>
        <ecNumber evidence="2">2.7.11.1</ecNumber>
    </recommendedName>
</protein>
<feature type="region of interest" description="Disordered" evidence="20">
    <location>
        <begin position="309"/>
        <end position="328"/>
    </location>
</feature>
<dbReference type="Proteomes" id="UP001188597">
    <property type="component" value="Unassembled WGS sequence"/>
</dbReference>
<evidence type="ECO:0000256" key="16">
    <source>
        <dbReference type="ARBA" id="ARBA00023180"/>
    </source>
</evidence>
<comment type="caution">
    <text evidence="23">The sequence shown here is derived from an EMBL/GenBank/DDBJ whole genome shotgun (WGS) entry which is preliminary data.</text>
</comment>
<keyword evidence="12 21" id="KW-1133">Transmembrane helix</keyword>
<gene>
    <name evidence="23" type="ORF">RJ639_023317</name>
</gene>
<dbReference type="EMBL" id="JAVXUP010003087">
    <property type="protein sequence ID" value="KAK3000103.1"/>
    <property type="molecule type" value="Genomic_DNA"/>
</dbReference>
<evidence type="ECO:0000256" key="7">
    <source>
        <dbReference type="ARBA" id="ARBA00022729"/>
    </source>
</evidence>
<evidence type="ECO:0000256" key="5">
    <source>
        <dbReference type="ARBA" id="ARBA00022679"/>
    </source>
</evidence>
<evidence type="ECO:0000256" key="1">
    <source>
        <dbReference type="ARBA" id="ARBA00004479"/>
    </source>
</evidence>
<dbReference type="Pfam" id="PF00069">
    <property type="entry name" value="Pkinase"/>
    <property type="match status" value="1"/>
</dbReference>
<evidence type="ECO:0000256" key="17">
    <source>
        <dbReference type="ARBA" id="ARBA00047899"/>
    </source>
</evidence>
<dbReference type="PROSITE" id="PS00107">
    <property type="entry name" value="PROTEIN_KINASE_ATP"/>
    <property type="match status" value="1"/>
</dbReference>
<keyword evidence="9 19" id="KW-0547">Nucleotide-binding</keyword>
<evidence type="ECO:0000256" key="9">
    <source>
        <dbReference type="ARBA" id="ARBA00022741"/>
    </source>
</evidence>
<dbReference type="Gene3D" id="3.30.200.20">
    <property type="entry name" value="Phosphorylase Kinase, domain 1"/>
    <property type="match status" value="1"/>
</dbReference>
<keyword evidence="10" id="KW-0418">Kinase</keyword>
<keyword evidence="5" id="KW-0808">Transferase</keyword>
<feature type="binding site" evidence="19">
    <location>
        <position position="425"/>
    </location>
    <ligand>
        <name>ATP</name>
        <dbReference type="ChEBI" id="CHEBI:30616"/>
    </ligand>
</feature>
<dbReference type="InterPro" id="IPR011009">
    <property type="entry name" value="Kinase-like_dom_sf"/>
</dbReference>
<dbReference type="SMART" id="SM00220">
    <property type="entry name" value="S_TKc"/>
    <property type="match status" value="1"/>
</dbReference>
<dbReference type="AlphaFoldDB" id="A0AA89AET6"/>
<keyword evidence="24" id="KW-1185">Reference proteome</keyword>
<comment type="catalytic activity">
    <reaction evidence="18">
        <text>L-seryl-[protein] + ATP = O-phospho-L-seryl-[protein] + ADP + H(+)</text>
        <dbReference type="Rhea" id="RHEA:17989"/>
        <dbReference type="Rhea" id="RHEA-COMP:9863"/>
        <dbReference type="Rhea" id="RHEA-COMP:11604"/>
        <dbReference type="ChEBI" id="CHEBI:15378"/>
        <dbReference type="ChEBI" id="CHEBI:29999"/>
        <dbReference type="ChEBI" id="CHEBI:30616"/>
        <dbReference type="ChEBI" id="CHEBI:83421"/>
        <dbReference type="ChEBI" id="CHEBI:456216"/>
        <dbReference type="EC" id="2.7.11.1"/>
    </reaction>
</comment>
<keyword evidence="16" id="KW-0325">Glycoprotein</keyword>
<dbReference type="InterPro" id="IPR008271">
    <property type="entry name" value="Ser/Thr_kinase_AS"/>
</dbReference>
<organism evidence="23 24">
    <name type="scientific">Escallonia herrerae</name>
    <dbReference type="NCBI Taxonomy" id="1293975"/>
    <lineage>
        <taxon>Eukaryota</taxon>
        <taxon>Viridiplantae</taxon>
        <taxon>Streptophyta</taxon>
        <taxon>Embryophyta</taxon>
        <taxon>Tracheophyta</taxon>
        <taxon>Spermatophyta</taxon>
        <taxon>Magnoliopsida</taxon>
        <taxon>eudicotyledons</taxon>
        <taxon>Gunneridae</taxon>
        <taxon>Pentapetalae</taxon>
        <taxon>asterids</taxon>
        <taxon>campanulids</taxon>
        <taxon>Escalloniales</taxon>
        <taxon>Escalloniaceae</taxon>
        <taxon>Escallonia</taxon>
    </lineage>
</organism>
<dbReference type="InterPro" id="IPR036426">
    <property type="entry name" value="Bulb-type_lectin_dom_sf"/>
</dbReference>
<comment type="subcellular location">
    <subcellularLocation>
        <location evidence="1">Membrane</location>
        <topology evidence="1">Single-pass type I membrane protein</topology>
    </subcellularLocation>
</comment>
<evidence type="ECO:0000256" key="4">
    <source>
        <dbReference type="ARBA" id="ARBA00022536"/>
    </source>
</evidence>
<reference evidence="23" key="1">
    <citation type="submission" date="2022-12" db="EMBL/GenBank/DDBJ databases">
        <title>Draft genome assemblies for two species of Escallonia (Escalloniales).</title>
        <authorList>
            <person name="Chanderbali A."/>
            <person name="Dervinis C."/>
            <person name="Anghel I."/>
            <person name="Soltis D."/>
            <person name="Soltis P."/>
            <person name="Zapata F."/>
        </authorList>
    </citation>
    <scope>NUCLEOTIDE SEQUENCE</scope>
    <source>
        <strain evidence="23">UCBG64.0493</strain>
        <tissue evidence="23">Leaf</tissue>
    </source>
</reference>
<evidence type="ECO:0000313" key="23">
    <source>
        <dbReference type="EMBL" id="KAK3000103.1"/>
    </source>
</evidence>
<keyword evidence="11 19" id="KW-0067">ATP-binding</keyword>
<evidence type="ECO:0000256" key="3">
    <source>
        <dbReference type="ARBA" id="ARBA00022527"/>
    </source>
</evidence>
<dbReference type="SUPFAM" id="SSF56112">
    <property type="entry name" value="Protein kinase-like (PK-like)"/>
    <property type="match status" value="1"/>
</dbReference>
<evidence type="ECO:0000256" key="14">
    <source>
        <dbReference type="ARBA" id="ARBA00023157"/>
    </source>
</evidence>
<keyword evidence="13 21" id="KW-0472">Membrane</keyword>
<dbReference type="InterPro" id="IPR017441">
    <property type="entry name" value="Protein_kinase_ATP_BS"/>
</dbReference>
<dbReference type="Gene3D" id="2.90.10.10">
    <property type="entry name" value="Bulb-type lectin domain"/>
    <property type="match status" value="1"/>
</dbReference>
<feature type="transmembrane region" description="Helical" evidence="21">
    <location>
        <begin position="333"/>
        <end position="363"/>
    </location>
</feature>
<dbReference type="FunFam" id="2.90.10.30:FF:000001">
    <property type="entry name" value="Serine/threonine-protein kinase"/>
    <property type="match status" value="1"/>
</dbReference>
<dbReference type="GO" id="GO:0016020">
    <property type="term" value="C:membrane"/>
    <property type="evidence" value="ECO:0007669"/>
    <property type="project" value="UniProtKB-SubCell"/>
</dbReference>
<proteinExistence type="predicted"/>
<dbReference type="InterPro" id="IPR051343">
    <property type="entry name" value="G-type_lectin_kinases/EP1-like"/>
</dbReference>
<evidence type="ECO:0000256" key="21">
    <source>
        <dbReference type="SAM" id="Phobius"/>
    </source>
</evidence>
<name>A0AA89AET6_9ASTE</name>
<keyword evidence="8" id="KW-0430">Lectin</keyword>
<dbReference type="GO" id="GO:0004674">
    <property type="term" value="F:protein serine/threonine kinase activity"/>
    <property type="evidence" value="ECO:0007669"/>
    <property type="project" value="UniProtKB-KW"/>
</dbReference>
<evidence type="ECO:0000259" key="22">
    <source>
        <dbReference type="PROSITE" id="PS50011"/>
    </source>
</evidence>
<dbReference type="Pfam" id="PF08276">
    <property type="entry name" value="PAN_2"/>
    <property type="match status" value="1"/>
</dbReference>
<dbReference type="FunFam" id="3.30.200.20:FF:000059">
    <property type="entry name" value="S-receptor-like serine/threonine-protein kinase"/>
    <property type="match status" value="1"/>
</dbReference>
<dbReference type="PANTHER" id="PTHR47976">
    <property type="entry name" value="G-TYPE LECTIN S-RECEPTOR-LIKE SERINE/THREONINE-PROTEIN KINASE SD2-5"/>
    <property type="match status" value="1"/>
</dbReference>
<sequence>MILVPSSAIAQTNGTIAVGASLTATDSATPWLSLSGDFAFGFQQIGKSDLFLLSIWYHKIPEQTVTCYNHATDTILPSQTLEVGGVLSSRLTETNFSRGRFQLNFVANGNVELCTVNLPCVYKNEPYYSNGMKAGSNLTTYQLVFNRSAYIYISGNNNQNFALSQGELSSGLDFYHRATLNFDGTFIHYRRPKTTMGSESWSALWSIPDNICVQSFVSAGSGAYFIQSCQDAQEPAESLYDFYAVTNIDWPTSDYELLQPYDDDKCKASCLHDCMCAVAISGGNRCWKKKLPLSNGRVDNTLNKKAFIKTKKSSSPSQNPGSSSPTRKNQDTIILLVSVFLGSSAFINFVLLGVIFLGFVLIYNNKLTRNRKGESGLERNLRCFTYRELLHATNGFKEELGRGSFGVVYKGVVEMSSSSLIAVKKLDRIQDGDNEFKTEVNVIGQAHHKNLVRLLGFCDEGAHRMLVYEFMSNGNLAGFLFGELKLSWDQRTQIAIGIARGLFYLHDECSNQIIHCDVKPQNILLDDYYSARISDFGLAKLLRMDQSETHTAIRGTKGYVAPEWFRNMPITVKADVYNFGVLLLEIICSRRNVDMEIGEDKAILTYWAYDCYLEGTIDALVEDDMDAISDQKKLRRFLMVAIWCIQEDPEENNKAGRVVYKTSLEEENKAV</sequence>
<evidence type="ECO:0000256" key="12">
    <source>
        <dbReference type="ARBA" id="ARBA00022989"/>
    </source>
</evidence>
<dbReference type="GO" id="GO:0005524">
    <property type="term" value="F:ATP binding"/>
    <property type="evidence" value="ECO:0007669"/>
    <property type="project" value="UniProtKB-UniRule"/>
</dbReference>
<keyword evidence="6 21" id="KW-0812">Transmembrane</keyword>
<keyword evidence="3" id="KW-0723">Serine/threonine-protein kinase</keyword>
<dbReference type="PANTHER" id="PTHR47976:SF15">
    <property type="entry name" value="G-TYPE LECTIN S-RECEPTOR-LIKE SERINE_THREONINE-PROTEIN KINASE RLK1"/>
    <property type="match status" value="1"/>
</dbReference>
<evidence type="ECO:0000256" key="8">
    <source>
        <dbReference type="ARBA" id="ARBA00022734"/>
    </source>
</evidence>
<evidence type="ECO:0000256" key="2">
    <source>
        <dbReference type="ARBA" id="ARBA00012513"/>
    </source>
</evidence>
<evidence type="ECO:0000256" key="18">
    <source>
        <dbReference type="ARBA" id="ARBA00048679"/>
    </source>
</evidence>
<feature type="compositionally biased region" description="Low complexity" evidence="20">
    <location>
        <begin position="313"/>
        <end position="325"/>
    </location>
</feature>
<dbReference type="FunFam" id="1.10.510.10:FF:000237">
    <property type="entry name" value="G-type lectin S-receptor-like serine/threonine-protein kinase"/>
    <property type="match status" value="1"/>
</dbReference>
<evidence type="ECO:0000256" key="20">
    <source>
        <dbReference type="SAM" id="MobiDB-lite"/>
    </source>
</evidence>
<evidence type="ECO:0000313" key="24">
    <source>
        <dbReference type="Proteomes" id="UP001188597"/>
    </source>
</evidence>
<evidence type="ECO:0000256" key="10">
    <source>
        <dbReference type="ARBA" id="ARBA00022777"/>
    </source>
</evidence>
<dbReference type="InterPro" id="IPR000719">
    <property type="entry name" value="Prot_kinase_dom"/>
</dbReference>
<dbReference type="InterPro" id="IPR003609">
    <property type="entry name" value="Pan_app"/>
</dbReference>